<dbReference type="PANTHER" id="PTHR42730:SF1">
    <property type="entry name" value="2-OXOGLUTARATE SYNTHASE SUBUNIT KORC"/>
    <property type="match status" value="1"/>
</dbReference>
<name>G0EGA6_PYRF1</name>
<dbReference type="GeneID" id="11138455"/>
<evidence type="ECO:0000256" key="1">
    <source>
        <dbReference type="ARBA" id="ARBA00023002"/>
    </source>
</evidence>
<dbReference type="InterPro" id="IPR019752">
    <property type="entry name" value="Pyrv/ketoisovalerate_OxRed_cat"/>
</dbReference>
<dbReference type="STRING" id="694429.Pyrfu_1272"/>
<dbReference type="SUPFAM" id="SSF53323">
    <property type="entry name" value="Pyruvate-ferredoxin oxidoreductase, PFOR, domain III"/>
    <property type="match status" value="1"/>
</dbReference>
<dbReference type="InterPro" id="IPR002869">
    <property type="entry name" value="Pyrv_flavodox_OxRed_cen"/>
</dbReference>
<dbReference type="KEGG" id="pfm:Pyrfu_1272"/>
<feature type="domain" description="Pyruvate/ketoisovalerate oxidoreductase catalytic" evidence="2">
    <location>
        <begin position="14"/>
        <end position="172"/>
    </location>
</feature>
<dbReference type="PANTHER" id="PTHR42730">
    <property type="entry name" value="2-OXOGLUTARATE SYNTHASE SUBUNIT KORC"/>
    <property type="match status" value="1"/>
</dbReference>
<dbReference type="EMBL" id="CP002838">
    <property type="protein sequence ID" value="AEM39131.1"/>
    <property type="molecule type" value="Genomic_DNA"/>
</dbReference>
<proteinExistence type="predicted"/>
<sequence length="181" mass="19388">MEARSLDVRITGIGGQGVLTIAKILGSVAVQEGRYVTLIQKFDAFISGGESTAEMRLSEQPIDFPLFKEADVTVFLAPKTVPRYAHLVKPGSIVIVNSDAVKTLPDLNAKVYSIPASSTAIRLGNLRAANMVVLGALVAVVPLVDPNKVADAIAKRYPKFAELNTKAFWEGYKMVKGEVSG</sequence>
<dbReference type="RefSeq" id="WP_014026808.1">
    <property type="nucleotide sequence ID" value="NC_015931.1"/>
</dbReference>
<dbReference type="InterPro" id="IPR052554">
    <property type="entry name" value="2-oxoglutarate_synth_KorC"/>
</dbReference>
<dbReference type="GO" id="GO:0016903">
    <property type="term" value="F:oxidoreductase activity, acting on the aldehyde or oxo group of donors"/>
    <property type="evidence" value="ECO:0007669"/>
    <property type="project" value="InterPro"/>
</dbReference>
<evidence type="ECO:0000313" key="3">
    <source>
        <dbReference type="EMBL" id="AEM39131.1"/>
    </source>
</evidence>
<evidence type="ECO:0000313" key="4">
    <source>
        <dbReference type="Proteomes" id="UP000001037"/>
    </source>
</evidence>
<keyword evidence="4" id="KW-1185">Reference proteome</keyword>
<keyword evidence="3" id="KW-0670">Pyruvate</keyword>
<dbReference type="eggNOG" id="arCOG01602">
    <property type="taxonomic scope" value="Archaea"/>
</dbReference>
<evidence type="ECO:0000259" key="2">
    <source>
        <dbReference type="Pfam" id="PF01558"/>
    </source>
</evidence>
<organism evidence="3 4">
    <name type="scientific">Pyrolobus fumarii (strain DSM 11204 / 1A)</name>
    <dbReference type="NCBI Taxonomy" id="694429"/>
    <lineage>
        <taxon>Archaea</taxon>
        <taxon>Thermoproteota</taxon>
        <taxon>Thermoprotei</taxon>
        <taxon>Desulfurococcales</taxon>
        <taxon>Pyrodictiaceae</taxon>
        <taxon>Pyrolobus</taxon>
    </lineage>
</organism>
<dbReference type="Gene3D" id="3.40.920.10">
    <property type="entry name" value="Pyruvate-ferredoxin oxidoreductase, PFOR, domain III"/>
    <property type="match status" value="1"/>
</dbReference>
<dbReference type="Pfam" id="PF01558">
    <property type="entry name" value="POR"/>
    <property type="match status" value="1"/>
</dbReference>
<dbReference type="InParanoid" id="G0EGA6"/>
<protein>
    <submittedName>
        <fullName evidence="3">Pyruvate/ketoisovalerate oxidoreductase, gamma subunit</fullName>
    </submittedName>
</protein>
<accession>G0EGA6</accession>
<dbReference type="Proteomes" id="UP000001037">
    <property type="component" value="Chromosome"/>
</dbReference>
<keyword evidence="1" id="KW-0560">Oxidoreductase</keyword>
<dbReference type="OrthoDB" id="53326at2157"/>
<dbReference type="AlphaFoldDB" id="G0EGA6"/>
<reference evidence="3 4" key="1">
    <citation type="journal article" date="2011" name="Stand. Genomic Sci.">
        <title>Complete genome sequence of the hyperthermophilic chemolithoautotroph Pyrolobus fumarii type strain (1A).</title>
        <authorList>
            <person name="Anderson I."/>
            <person name="Goker M."/>
            <person name="Nolan M."/>
            <person name="Lucas S."/>
            <person name="Hammon N."/>
            <person name="Deshpande S."/>
            <person name="Cheng J.F."/>
            <person name="Tapia R."/>
            <person name="Han C."/>
            <person name="Goodwin L."/>
            <person name="Pitluck S."/>
            <person name="Huntemann M."/>
            <person name="Liolios K."/>
            <person name="Ivanova N."/>
            <person name="Pagani I."/>
            <person name="Mavromatis K."/>
            <person name="Ovchinikova G."/>
            <person name="Pati A."/>
            <person name="Chen A."/>
            <person name="Palaniappan K."/>
            <person name="Land M."/>
            <person name="Hauser L."/>
            <person name="Brambilla E.M."/>
            <person name="Huber H."/>
            <person name="Yasawong M."/>
            <person name="Rohde M."/>
            <person name="Spring S."/>
            <person name="Abt B."/>
            <person name="Sikorski J."/>
            <person name="Wirth R."/>
            <person name="Detter J.C."/>
            <person name="Woyke T."/>
            <person name="Bristow J."/>
            <person name="Eisen J.A."/>
            <person name="Markowitz V."/>
            <person name="Hugenholtz P."/>
            <person name="Kyrpides N.C."/>
            <person name="Klenk H.P."/>
            <person name="Lapidus A."/>
        </authorList>
    </citation>
    <scope>NUCLEOTIDE SEQUENCE [LARGE SCALE GENOMIC DNA]</scope>
    <source>
        <strain evidence="4">DSM 11204 / 1A</strain>
    </source>
</reference>
<gene>
    <name evidence="3" type="ordered locus">Pyrfu_1272</name>
</gene>
<dbReference type="HOGENOM" id="CLU_087284_0_1_2"/>